<name>A0ABN7VP51_GIGMA</name>
<gene>
    <name evidence="1" type="ORF">GMARGA_LOCUS21114</name>
</gene>
<sequence length="141" mass="16146">MANLRTEAKELSCLFKFLIGDYLESELAKCETLEKQKWWHADAPMVVNKAKALVNVKIPDILVSDPLPINPNSVENICKVFNHIQDISRINSGNQKWIVVVCDGLLYHYAQKFKNEYPSIILLPGPLYEEINMLKAFVELN</sequence>
<reference evidence="1 2" key="1">
    <citation type="submission" date="2021-06" db="EMBL/GenBank/DDBJ databases">
        <authorList>
            <person name="Kallberg Y."/>
            <person name="Tangrot J."/>
            <person name="Rosling A."/>
        </authorList>
    </citation>
    <scope>NUCLEOTIDE SEQUENCE [LARGE SCALE GENOMIC DNA]</scope>
    <source>
        <strain evidence="1 2">120-4 pot B 10/14</strain>
    </source>
</reference>
<dbReference type="Proteomes" id="UP000789901">
    <property type="component" value="Unassembled WGS sequence"/>
</dbReference>
<dbReference type="EMBL" id="CAJVQB010019177">
    <property type="protein sequence ID" value="CAG8790199.1"/>
    <property type="molecule type" value="Genomic_DNA"/>
</dbReference>
<protein>
    <submittedName>
        <fullName evidence="1">22370_t:CDS:1</fullName>
    </submittedName>
</protein>
<comment type="caution">
    <text evidence="1">The sequence shown here is derived from an EMBL/GenBank/DDBJ whole genome shotgun (WGS) entry which is preliminary data.</text>
</comment>
<evidence type="ECO:0000313" key="1">
    <source>
        <dbReference type="EMBL" id="CAG8790199.1"/>
    </source>
</evidence>
<keyword evidence="2" id="KW-1185">Reference proteome</keyword>
<accession>A0ABN7VP51</accession>
<feature type="non-terminal residue" evidence="1">
    <location>
        <position position="141"/>
    </location>
</feature>
<organism evidence="1 2">
    <name type="scientific">Gigaspora margarita</name>
    <dbReference type="NCBI Taxonomy" id="4874"/>
    <lineage>
        <taxon>Eukaryota</taxon>
        <taxon>Fungi</taxon>
        <taxon>Fungi incertae sedis</taxon>
        <taxon>Mucoromycota</taxon>
        <taxon>Glomeromycotina</taxon>
        <taxon>Glomeromycetes</taxon>
        <taxon>Diversisporales</taxon>
        <taxon>Gigasporaceae</taxon>
        <taxon>Gigaspora</taxon>
    </lineage>
</organism>
<evidence type="ECO:0000313" key="2">
    <source>
        <dbReference type="Proteomes" id="UP000789901"/>
    </source>
</evidence>
<proteinExistence type="predicted"/>